<name>L1MB74_9CORY</name>
<feature type="domain" description="Fe/B12 periplasmic-binding" evidence="6">
    <location>
        <begin position="47"/>
        <end position="319"/>
    </location>
</feature>
<dbReference type="PROSITE" id="PS50983">
    <property type="entry name" value="FE_B12_PBP"/>
    <property type="match status" value="1"/>
</dbReference>
<dbReference type="Proteomes" id="UP000010445">
    <property type="component" value="Unassembled WGS sequence"/>
</dbReference>
<accession>L1MB74</accession>
<dbReference type="AlphaFoldDB" id="L1MB74"/>
<dbReference type="eggNOG" id="COG0614">
    <property type="taxonomic scope" value="Bacteria"/>
</dbReference>
<dbReference type="Gene3D" id="3.40.50.1980">
    <property type="entry name" value="Nitrogenase molybdenum iron protein domain"/>
    <property type="match status" value="2"/>
</dbReference>
<evidence type="ECO:0000256" key="4">
    <source>
        <dbReference type="ARBA" id="ARBA00022729"/>
    </source>
</evidence>
<dbReference type="GO" id="GO:0030288">
    <property type="term" value="C:outer membrane-bounded periplasmic space"/>
    <property type="evidence" value="ECO:0007669"/>
    <property type="project" value="TreeGrafter"/>
</dbReference>
<evidence type="ECO:0000313" key="7">
    <source>
        <dbReference type="EMBL" id="EKX88498.1"/>
    </source>
</evidence>
<organism evidence="7 8">
    <name type="scientific">Corynebacterium durum F0235</name>
    <dbReference type="NCBI Taxonomy" id="1035195"/>
    <lineage>
        <taxon>Bacteria</taxon>
        <taxon>Bacillati</taxon>
        <taxon>Actinomycetota</taxon>
        <taxon>Actinomycetes</taxon>
        <taxon>Mycobacteriales</taxon>
        <taxon>Corynebacteriaceae</taxon>
        <taxon>Corynebacterium</taxon>
    </lineage>
</organism>
<comment type="similarity">
    <text evidence="2">Belongs to the bacterial solute-binding protein 8 family.</text>
</comment>
<dbReference type="InterPro" id="IPR002491">
    <property type="entry name" value="ABC_transptr_periplasmic_BD"/>
</dbReference>
<dbReference type="PANTHER" id="PTHR30532:SF24">
    <property type="entry name" value="FERRIC ENTEROBACTIN-BINDING PERIPLASMIC PROTEIN FEPB"/>
    <property type="match status" value="1"/>
</dbReference>
<feature type="chain" id="PRO_5003953367" evidence="5">
    <location>
        <begin position="26"/>
        <end position="319"/>
    </location>
</feature>
<evidence type="ECO:0000256" key="2">
    <source>
        <dbReference type="ARBA" id="ARBA00008814"/>
    </source>
</evidence>
<feature type="signal peptide" evidence="5">
    <location>
        <begin position="1"/>
        <end position="25"/>
    </location>
</feature>
<dbReference type="SUPFAM" id="SSF53807">
    <property type="entry name" value="Helical backbone' metal receptor"/>
    <property type="match status" value="1"/>
</dbReference>
<dbReference type="PATRIC" id="fig|1035195.3.peg.1944"/>
<keyword evidence="3" id="KW-0813">Transport</keyword>
<comment type="subcellular location">
    <subcellularLocation>
        <location evidence="1">Cell envelope</location>
    </subcellularLocation>
</comment>
<evidence type="ECO:0000313" key="8">
    <source>
        <dbReference type="Proteomes" id="UP000010445"/>
    </source>
</evidence>
<dbReference type="STRING" id="1035195.HMPREF9997_02169"/>
<evidence type="ECO:0000259" key="6">
    <source>
        <dbReference type="PROSITE" id="PS50983"/>
    </source>
</evidence>
<dbReference type="Pfam" id="PF01497">
    <property type="entry name" value="Peripla_BP_2"/>
    <property type="match status" value="1"/>
</dbReference>
<dbReference type="HOGENOM" id="CLU_038034_1_0_11"/>
<evidence type="ECO:0000256" key="1">
    <source>
        <dbReference type="ARBA" id="ARBA00004196"/>
    </source>
</evidence>
<keyword evidence="8" id="KW-1185">Reference proteome</keyword>
<comment type="caution">
    <text evidence="7">The sequence shown here is derived from an EMBL/GenBank/DDBJ whole genome shotgun (WGS) entry which is preliminary data.</text>
</comment>
<sequence length="319" mass="33526">MMLAFVASIMLVAGLSACSSSGSGASGETITVSHVYGESQLPTKPKKVVTLVPGYTDAMLALGESPAAIAGYAGFPKSVMPWEEGKLQVEPEGSTHVLKLMNPSDVPLEQIAQQEPDLILAGALASNEEIYKKLQDVAPTLPALADGKLDSWQDQTKIVGQLFKKESEADNIVASTEQTLSAVSQEFPAAAGKTFAVAFFGGADNIQVVTDPNDITVQMLTKMGLKLPDSLIGLGGGEGGVQGRLSLETIDKMNSDIIIMGSTGDLSAMESSPLWPGLTAVRENHVLKLDPAAVTSFRVPTVLSVPWSIEQIKPTLATF</sequence>
<reference evidence="7 8" key="1">
    <citation type="submission" date="2012-05" db="EMBL/GenBank/DDBJ databases">
        <authorList>
            <person name="Weinstock G."/>
            <person name="Sodergren E."/>
            <person name="Lobos E.A."/>
            <person name="Fulton L."/>
            <person name="Fulton R."/>
            <person name="Courtney L."/>
            <person name="Fronick C."/>
            <person name="O'Laughlin M."/>
            <person name="Godfrey J."/>
            <person name="Wilson R.M."/>
            <person name="Miner T."/>
            <person name="Farmer C."/>
            <person name="Delehaunty K."/>
            <person name="Cordes M."/>
            <person name="Minx P."/>
            <person name="Tomlinson C."/>
            <person name="Chen J."/>
            <person name="Wollam A."/>
            <person name="Pepin K.H."/>
            <person name="Bhonagiri V."/>
            <person name="Zhang X."/>
            <person name="Suruliraj S."/>
            <person name="Warren W."/>
            <person name="Mitreva M."/>
            <person name="Mardis E.R."/>
            <person name="Wilson R.K."/>
        </authorList>
    </citation>
    <scope>NUCLEOTIDE SEQUENCE [LARGE SCALE GENOMIC DNA]</scope>
    <source>
        <strain evidence="7 8">F0235</strain>
    </source>
</reference>
<evidence type="ECO:0000256" key="5">
    <source>
        <dbReference type="SAM" id="SignalP"/>
    </source>
</evidence>
<dbReference type="CDD" id="cd01146">
    <property type="entry name" value="FhuD"/>
    <property type="match status" value="1"/>
</dbReference>
<dbReference type="InterPro" id="IPR051313">
    <property type="entry name" value="Bact_iron-sidero_bind"/>
</dbReference>
<evidence type="ECO:0000256" key="3">
    <source>
        <dbReference type="ARBA" id="ARBA00022448"/>
    </source>
</evidence>
<dbReference type="GO" id="GO:1901678">
    <property type="term" value="P:iron coordination entity transport"/>
    <property type="evidence" value="ECO:0007669"/>
    <property type="project" value="UniProtKB-ARBA"/>
</dbReference>
<protein>
    <submittedName>
        <fullName evidence="7">Periplasmic binding protein</fullName>
    </submittedName>
</protein>
<gene>
    <name evidence="7" type="ORF">HMPREF9997_02169</name>
</gene>
<keyword evidence="4 5" id="KW-0732">Signal</keyword>
<proteinExistence type="inferred from homology"/>
<dbReference type="EMBL" id="AMEM01000037">
    <property type="protein sequence ID" value="EKX88498.1"/>
    <property type="molecule type" value="Genomic_DNA"/>
</dbReference>
<dbReference type="PANTHER" id="PTHR30532">
    <property type="entry name" value="IRON III DICITRATE-BINDING PERIPLASMIC PROTEIN"/>
    <property type="match status" value="1"/>
</dbReference>